<proteinExistence type="predicted"/>
<protein>
    <recommendedName>
        <fullName evidence="2">TadE-like domain-containing protein</fullName>
    </recommendedName>
</protein>
<keyword evidence="1" id="KW-0812">Transmembrane</keyword>
<dbReference type="NCBIfam" id="NF041390">
    <property type="entry name" value="TadE_Rv3655c"/>
    <property type="match status" value="1"/>
</dbReference>
<keyword evidence="1" id="KW-0472">Membrane</keyword>
<evidence type="ECO:0000313" key="3">
    <source>
        <dbReference type="EMBL" id="KXA22685.1"/>
    </source>
</evidence>
<evidence type="ECO:0000313" key="4">
    <source>
        <dbReference type="Proteomes" id="UP000070687"/>
    </source>
</evidence>
<accession>A0A133P2E9</accession>
<reference evidence="3 4" key="1">
    <citation type="submission" date="2016-01" db="EMBL/GenBank/DDBJ databases">
        <authorList>
            <person name="Oliw E.H."/>
        </authorList>
    </citation>
    <scope>NUCLEOTIDE SEQUENCE [LARGE SCALE GENOMIC DNA]</scope>
    <source>
        <strain evidence="3 4">PSS_7772B</strain>
    </source>
</reference>
<organism evidence="3 4">
    <name type="scientific">Gardnerella vaginalis</name>
    <dbReference type="NCBI Taxonomy" id="2702"/>
    <lineage>
        <taxon>Bacteria</taxon>
        <taxon>Bacillati</taxon>
        <taxon>Actinomycetota</taxon>
        <taxon>Actinomycetes</taxon>
        <taxon>Bifidobacteriales</taxon>
        <taxon>Bifidobacteriaceae</taxon>
        <taxon>Gardnerella</taxon>
    </lineage>
</organism>
<feature type="domain" description="TadE-like" evidence="2">
    <location>
        <begin position="21"/>
        <end position="62"/>
    </location>
</feature>
<dbReference type="PATRIC" id="fig|2702.100.peg.222"/>
<dbReference type="OrthoDB" id="3233973at2"/>
<comment type="caution">
    <text evidence="3">The sequence shown here is derived from an EMBL/GenBank/DDBJ whole genome shotgun (WGS) entry which is preliminary data.</text>
</comment>
<gene>
    <name evidence="3" type="ORF">HMPREF3208_00237</name>
</gene>
<dbReference type="AlphaFoldDB" id="A0A133P2E9"/>
<dbReference type="EMBL" id="LRQB01000006">
    <property type="protein sequence ID" value="KXA22685.1"/>
    <property type="molecule type" value="Genomic_DNA"/>
</dbReference>
<dbReference type="Proteomes" id="UP000070687">
    <property type="component" value="Unassembled WGS sequence"/>
</dbReference>
<sequence>MMRKNIACERLLRTNSVHDCGAVTAEFAIVLPCALMLILVLLGVGRAVVCAMNCHDAAAQVAYYMVTHHDDKAAASIAQKVAGPGASVRISRGSDMANIVVKCPLIPDPFHILPPLVESRVSQVLA</sequence>
<dbReference type="InterPro" id="IPR012495">
    <property type="entry name" value="TadE-like_dom"/>
</dbReference>
<feature type="transmembrane region" description="Helical" evidence="1">
    <location>
        <begin position="21"/>
        <end position="44"/>
    </location>
</feature>
<dbReference type="Pfam" id="PF07811">
    <property type="entry name" value="TadE"/>
    <property type="match status" value="1"/>
</dbReference>
<keyword evidence="1" id="KW-1133">Transmembrane helix</keyword>
<dbReference type="InterPro" id="IPR049790">
    <property type="entry name" value="Rv3655c/TadE"/>
</dbReference>
<evidence type="ECO:0000259" key="2">
    <source>
        <dbReference type="Pfam" id="PF07811"/>
    </source>
</evidence>
<name>A0A133P2E9_GARVA</name>
<evidence type="ECO:0000256" key="1">
    <source>
        <dbReference type="SAM" id="Phobius"/>
    </source>
</evidence>